<gene>
    <name evidence="1" type="ORF">QAD02_018054</name>
</gene>
<name>A0ACC2PFL7_9HYME</name>
<proteinExistence type="predicted"/>
<keyword evidence="2" id="KW-1185">Reference proteome</keyword>
<evidence type="ECO:0000313" key="2">
    <source>
        <dbReference type="Proteomes" id="UP001239111"/>
    </source>
</evidence>
<comment type="caution">
    <text evidence="1">The sequence shown here is derived from an EMBL/GenBank/DDBJ whole genome shotgun (WGS) entry which is preliminary data.</text>
</comment>
<dbReference type="EMBL" id="CM056741">
    <property type="protein sequence ID" value="KAJ8682262.1"/>
    <property type="molecule type" value="Genomic_DNA"/>
</dbReference>
<accession>A0ACC2PFL7</accession>
<reference evidence="1" key="1">
    <citation type="submission" date="2023-04" db="EMBL/GenBank/DDBJ databases">
        <title>A chromosome-level genome assembly of the parasitoid wasp Eretmocerus hayati.</title>
        <authorList>
            <person name="Zhong Y."/>
            <person name="Liu S."/>
            <person name="Liu Y."/>
        </authorList>
    </citation>
    <scope>NUCLEOTIDE SEQUENCE</scope>
    <source>
        <strain evidence="1">ZJU_SS_LIU_2023</strain>
    </source>
</reference>
<sequence>MTNAELTPDDFQNSFNNDCRANHVQNSFNRKCSANPDSTYDSATTFVSYDANSIPGANDEVVIEFRDATDLFSNNCVRTQVENMKEAAHKQRVEEIAADLMSYEQIGNAQIPNNIFLQLGVEPSTQTTQPLYRSNMSESYEKID</sequence>
<organism evidence="1 2">
    <name type="scientific">Eretmocerus hayati</name>
    <dbReference type="NCBI Taxonomy" id="131215"/>
    <lineage>
        <taxon>Eukaryota</taxon>
        <taxon>Metazoa</taxon>
        <taxon>Ecdysozoa</taxon>
        <taxon>Arthropoda</taxon>
        <taxon>Hexapoda</taxon>
        <taxon>Insecta</taxon>
        <taxon>Pterygota</taxon>
        <taxon>Neoptera</taxon>
        <taxon>Endopterygota</taxon>
        <taxon>Hymenoptera</taxon>
        <taxon>Apocrita</taxon>
        <taxon>Proctotrupomorpha</taxon>
        <taxon>Chalcidoidea</taxon>
        <taxon>Aphelinidae</taxon>
        <taxon>Aphelininae</taxon>
        <taxon>Eretmocerus</taxon>
    </lineage>
</organism>
<evidence type="ECO:0000313" key="1">
    <source>
        <dbReference type="EMBL" id="KAJ8682262.1"/>
    </source>
</evidence>
<dbReference type="Proteomes" id="UP001239111">
    <property type="component" value="Chromosome 1"/>
</dbReference>
<protein>
    <submittedName>
        <fullName evidence="1">Uncharacterized protein</fullName>
    </submittedName>
</protein>